<organism evidence="1 2">
    <name type="scientific">Paraglomus brasilianum</name>
    <dbReference type="NCBI Taxonomy" id="144538"/>
    <lineage>
        <taxon>Eukaryota</taxon>
        <taxon>Fungi</taxon>
        <taxon>Fungi incertae sedis</taxon>
        <taxon>Mucoromycota</taxon>
        <taxon>Glomeromycotina</taxon>
        <taxon>Glomeromycetes</taxon>
        <taxon>Paraglomerales</taxon>
        <taxon>Paraglomeraceae</taxon>
        <taxon>Paraglomus</taxon>
    </lineage>
</organism>
<dbReference type="Proteomes" id="UP000789739">
    <property type="component" value="Unassembled WGS sequence"/>
</dbReference>
<protein>
    <submittedName>
        <fullName evidence="1">4918_t:CDS:1</fullName>
    </submittedName>
</protein>
<gene>
    <name evidence="1" type="ORF">PBRASI_LOCUS7743</name>
</gene>
<sequence>MPKIFLKSDSSLEMARYLDAPWSILYYIGRLIPKPIRDSLYDWFAARRYESLGRTDVCQRPIQGTFFTLSRIFTSISSLIVNMFAQDTKIDLLIGENPIRNMIKIGTIVAVTAT</sequence>
<dbReference type="EMBL" id="CAJVPI010001246">
    <property type="protein sequence ID" value="CAG8602906.1"/>
    <property type="molecule type" value="Genomic_DNA"/>
</dbReference>
<name>A0A9N9CIG4_9GLOM</name>
<evidence type="ECO:0000313" key="1">
    <source>
        <dbReference type="EMBL" id="CAG8602906.1"/>
    </source>
</evidence>
<accession>A0A9N9CIG4</accession>
<reference evidence="1" key="1">
    <citation type="submission" date="2021-06" db="EMBL/GenBank/DDBJ databases">
        <authorList>
            <person name="Kallberg Y."/>
            <person name="Tangrot J."/>
            <person name="Rosling A."/>
        </authorList>
    </citation>
    <scope>NUCLEOTIDE SEQUENCE</scope>
    <source>
        <strain evidence="1">BR232B</strain>
    </source>
</reference>
<proteinExistence type="predicted"/>
<evidence type="ECO:0000313" key="2">
    <source>
        <dbReference type="Proteomes" id="UP000789739"/>
    </source>
</evidence>
<keyword evidence="2" id="KW-1185">Reference proteome</keyword>
<dbReference type="AlphaFoldDB" id="A0A9N9CIG4"/>
<dbReference type="OrthoDB" id="2380573at2759"/>
<comment type="caution">
    <text evidence="1">The sequence shown here is derived from an EMBL/GenBank/DDBJ whole genome shotgun (WGS) entry which is preliminary data.</text>
</comment>